<feature type="compositionally biased region" description="Low complexity" evidence="1">
    <location>
        <begin position="66"/>
        <end position="77"/>
    </location>
</feature>
<proteinExistence type="predicted"/>
<sequence>MNRRSSAARRRAARGAKWDPRQARLLMVGGGALLFVLISAFVWMLSGGPEPKELPAGPAPSAVWMSASSEESVPEAAESPEEEPSFSEEPSSRPEEDSPSEEASSEETPGSLSEAPSSQPEDSPSGTASSEETPGASSEAPSSQPGDSPSEAASSEETPGASDEAPLPAREAPATIDLNELELPAEEEPDEPAEEPDDGEDAISSSGAQSNPKSHPDAGDEELLVTVGGARQRMNAYDLICRAVQNETNGLLAPEALKAHAVATYTMILYNNERGIAPAVILKTPVSSATEKAVAEVIGQAVYYKGQYANTVYHSTSSGKTTSSQSVWGGALPYLVPVESPYDKKAPGYKGAAAVSRKNFAKRVETVYGIELDGDPSEWITAERDAPGGYVGTVEIGGYTRSQGGSFGTGTITGRSVREQLLSFGIRSHCFEVRYDEEGDRFLFTTYGYGHGVGMSQYGAHYMALDGYDYLEILEHYYTGVTVE</sequence>
<dbReference type="EMBL" id="JACRTB010000003">
    <property type="protein sequence ID" value="MBC8575395.1"/>
    <property type="molecule type" value="Genomic_DNA"/>
</dbReference>
<feature type="compositionally biased region" description="Low complexity" evidence="1">
    <location>
        <begin position="145"/>
        <end position="162"/>
    </location>
</feature>
<name>A0ABR7NGR7_9FIRM</name>
<keyword evidence="4" id="KW-1185">Reference proteome</keyword>
<organism evidence="3 4">
    <name type="scientific">Yanshouia hominis</name>
    <dbReference type="NCBI Taxonomy" id="2763673"/>
    <lineage>
        <taxon>Bacteria</taxon>
        <taxon>Bacillati</taxon>
        <taxon>Bacillota</taxon>
        <taxon>Clostridia</taxon>
        <taxon>Eubacteriales</taxon>
        <taxon>Oscillospiraceae</taxon>
        <taxon>Yanshouia</taxon>
    </lineage>
</organism>
<feature type="compositionally biased region" description="Acidic residues" evidence="1">
    <location>
        <begin position="185"/>
        <end position="201"/>
    </location>
</feature>
<keyword evidence="2" id="KW-1133">Transmembrane helix</keyword>
<comment type="caution">
    <text evidence="3">The sequence shown here is derived from an EMBL/GenBank/DDBJ whole genome shotgun (WGS) entry which is preliminary data.</text>
</comment>
<evidence type="ECO:0000313" key="3">
    <source>
        <dbReference type="EMBL" id="MBC8575395.1"/>
    </source>
</evidence>
<keyword evidence="2" id="KW-0472">Membrane</keyword>
<feature type="compositionally biased region" description="Polar residues" evidence="1">
    <location>
        <begin position="108"/>
        <end position="144"/>
    </location>
</feature>
<feature type="region of interest" description="Disordered" evidence="1">
    <location>
        <begin position="54"/>
        <end position="169"/>
    </location>
</feature>
<feature type="compositionally biased region" description="Polar residues" evidence="1">
    <location>
        <begin position="203"/>
        <end position="213"/>
    </location>
</feature>
<dbReference type="RefSeq" id="WP_262399033.1">
    <property type="nucleotide sequence ID" value="NZ_JACRTB010000003.1"/>
</dbReference>
<feature type="transmembrane region" description="Helical" evidence="2">
    <location>
        <begin position="25"/>
        <end position="45"/>
    </location>
</feature>
<evidence type="ECO:0000313" key="4">
    <source>
        <dbReference type="Proteomes" id="UP000658131"/>
    </source>
</evidence>
<dbReference type="InterPro" id="IPR013486">
    <property type="entry name" value="SpoIID/LytB"/>
</dbReference>
<evidence type="ECO:0000256" key="2">
    <source>
        <dbReference type="SAM" id="Phobius"/>
    </source>
</evidence>
<dbReference type="Proteomes" id="UP000658131">
    <property type="component" value="Unassembled WGS sequence"/>
</dbReference>
<gene>
    <name evidence="3" type="ORF">H8717_03070</name>
</gene>
<accession>A0ABR7NGR7</accession>
<keyword evidence="2" id="KW-0812">Transmembrane</keyword>
<feature type="region of interest" description="Disordered" evidence="1">
    <location>
        <begin position="185"/>
        <end position="220"/>
    </location>
</feature>
<dbReference type="NCBIfam" id="TIGR02669">
    <property type="entry name" value="SpoIID_LytB"/>
    <property type="match status" value="1"/>
</dbReference>
<reference evidence="3 4" key="1">
    <citation type="submission" date="2020-08" db="EMBL/GenBank/DDBJ databases">
        <title>Genome public.</title>
        <authorList>
            <person name="Liu C."/>
            <person name="Sun Q."/>
        </authorList>
    </citation>
    <scope>NUCLEOTIDE SEQUENCE [LARGE SCALE GENOMIC DNA]</scope>
    <source>
        <strain evidence="3 4">BX1</strain>
    </source>
</reference>
<protein>
    <submittedName>
        <fullName evidence="3">SpoIID/LytB domain-containing protein</fullName>
    </submittedName>
</protein>
<evidence type="ECO:0000256" key="1">
    <source>
        <dbReference type="SAM" id="MobiDB-lite"/>
    </source>
</evidence>